<name>A0A1I7S620_BURXY</name>
<reference evidence="1" key="2">
    <citation type="submission" date="2020-09" db="EMBL/GenBank/DDBJ databases">
        <authorList>
            <person name="Kikuchi T."/>
        </authorList>
    </citation>
    <scope>NUCLEOTIDE SEQUENCE</scope>
    <source>
        <strain evidence="1">Ka4C1</strain>
    </source>
</reference>
<dbReference type="WBParaSite" id="BXY_0845600.1">
    <property type="protein sequence ID" value="BXY_0845600.1"/>
    <property type="gene ID" value="BXY_0845600"/>
</dbReference>
<dbReference type="EMBL" id="CAJFCV020000001">
    <property type="protein sequence ID" value="CAG9082370.1"/>
    <property type="molecule type" value="Genomic_DNA"/>
</dbReference>
<dbReference type="EMBL" id="CAJFDI010000001">
    <property type="protein sequence ID" value="CAD5208657.1"/>
    <property type="molecule type" value="Genomic_DNA"/>
</dbReference>
<organism evidence="2 4">
    <name type="scientific">Bursaphelenchus xylophilus</name>
    <name type="common">Pinewood nematode worm</name>
    <name type="synonym">Aphelenchoides xylophilus</name>
    <dbReference type="NCBI Taxonomy" id="6326"/>
    <lineage>
        <taxon>Eukaryota</taxon>
        <taxon>Metazoa</taxon>
        <taxon>Ecdysozoa</taxon>
        <taxon>Nematoda</taxon>
        <taxon>Chromadorea</taxon>
        <taxon>Rhabditida</taxon>
        <taxon>Tylenchina</taxon>
        <taxon>Tylenchomorpha</taxon>
        <taxon>Aphelenchoidea</taxon>
        <taxon>Aphelenchoididae</taxon>
        <taxon>Bursaphelenchus</taxon>
    </lineage>
</organism>
<proteinExistence type="predicted"/>
<keyword evidence="3" id="KW-1185">Reference proteome</keyword>
<dbReference type="Proteomes" id="UP000582659">
    <property type="component" value="Unassembled WGS sequence"/>
</dbReference>
<evidence type="ECO:0000313" key="1">
    <source>
        <dbReference type="EMBL" id="CAD5208657.1"/>
    </source>
</evidence>
<accession>A0A1I7S620</accession>
<evidence type="ECO:0000313" key="2">
    <source>
        <dbReference type="Proteomes" id="UP000095284"/>
    </source>
</evidence>
<reference evidence="4" key="1">
    <citation type="submission" date="2016-11" db="UniProtKB">
        <authorList>
            <consortium name="WormBaseParasite"/>
        </authorList>
    </citation>
    <scope>IDENTIFICATION</scope>
</reference>
<sequence length="254" mass="29245">MYRIEPPNEESLLSFCLSSVRGGDLSDSSECDFLEFDSVRSRSTASRSLITGLEFNSFMGSPRRSIFASKDQNLNDSTHMEEFVDLASSLHEEFESIKLRRPDQDESEDPLDGSKEELLRKLEVQETLGYYIFENLSQVVVVIRRQFEQHLDEFEAIQRVFCELYETCGLDRCDVEHSALVPIGENLVVAFLLLHSYSIIPEIIDRFRATRPTDYVDIVPAEHFLMNARESLKLRPNVPLSQVVQTLLQRLQET</sequence>
<evidence type="ECO:0000313" key="3">
    <source>
        <dbReference type="Proteomes" id="UP000659654"/>
    </source>
</evidence>
<evidence type="ECO:0000313" key="4">
    <source>
        <dbReference type="WBParaSite" id="BXY_0845600.1"/>
    </source>
</evidence>
<protein>
    <submittedName>
        <fullName evidence="1">(pine wood nematode) hypothetical protein</fullName>
    </submittedName>
</protein>
<dbReference type="AlphaFoldDB" id="A0A1I7S620"/>
<dbReference type="Proteomes" id="UP000095284">
    <property type="component" value="Unplaced"/>
</dbReference>
<gene>
    <name evidence="1" type="ORF">BXYJ_LOCUS893</name>
</gene>
<dbReference type="Proteomes" id="UP000659654">
    <property type="component" value="Unassembled WGS sequence"/>
</dbReference>